<evidence type="ECO:0000313" key="11">
    <source>
        <dbReference type="Proteomes" id="UP000030104"/>
    </source>
</evidence>
<dbReference type="OrthoDB" id="5312224at2759"/>
<feature type="compositionally biased region" description="Basic and acidic residues" evidence="7">
    <location>
        <begin position="1026"/>
        <end position="1039"/>
    </location>
</feature>
<dbReference type="InterPro" id="IPR040241">
    <property type="entry name" value="TRP_Flc/Pkd2-like"/>
</dbReference>
<evidence type="ECO:0000256" key="8">
    <source>
        <dbReference type="SAM" id="Phobius"/>
    </source>
</evidence>
<evidence type="ECO:0000256" key="6">
    <source>
        <dbReference type="ARBA" id="ARBA00023136"/>
    </source>
</evidence>
<protein>
    <submittedName>
        <fullName evidence="10">TRP-like family</fullName>
    </submittedName>
</protein>
<evidence type="ECO:0000256" key="3">
    <source>
        <dbReference type="ARBA" id="ARBA00022692"/>
    </source>
</evidence>
<feature type="transmembrane region" description="Helical" evidence="8">
    <location>
        <begin position="468"/>
        <end position="493"/>
    </location>
</feature>
<feature type="region of interest" description="Disordered" evidence="7">
    <location>
        <begin position="665"/>
        <end position="829"/>
    </location>
</feature>
<comment type="caution">
    <text evidence="10">The sequence shown here is derived from an EMBL/GenBank/DDBJ whole genome shotgun (WGS) entry which is preliminary data.</text>
</comment>
<gene>
    <name evidence="10" type="ORF">PITC_042810</name>
</gene>
<dbReference type="OMA" id="DIWAGMM"/>
<evidence type="ECO:0000256" key="2">
    <source>
        <dbReference type="ARBA" id="ARBA00010642"/>
    </source>
</evidence>
<feature type="compositionally biased region" description="Low complexity" evidence="7">
    <location>
        <begin position="702"/>
        <end position="711"/>
    </location>
</feature>
<accession>A0A0A2KS84</accession>
<feature type="region of interest" description="Disordered" evidence="7">
    <location>
        <begin position="903"/>
        <end position="1124"/>
    </location>
</feature>
<feature type="transmembrane region" description="Helical" evidence="8">
    <location>
        <begin position="548"/>
        <end position="568"/>
    </location>
</feature>
<reference evidence="10 11" key="1">
    <citation type="journal article" date="2015" name="Mol. Plant Microbe Interact.">
        <title>Genome, transcriptome, and functional analyses of Penicillium expansum provide new insights into secondary metabolism and pathogenicity.</title>
        <authorList>
            <person name="Ballester A.R."/>
            <person name="Marcet-Houben M."/>
            <person name="Levin E."/>
            <person name="Sela N."/>
            <person name="Selma-Lazaro C."/>
            <person name="Carmona L."/>
            <person name="Wisniewski M."/>
            <person name="Droby S."/>
            <person name="Gonzalez-Candelas L."/>
            <person name="Gabaldon T."/>
        </authorList>
    </citation>
    <scope>NUCLEOTIDE SEQUENCE [LARGE SCALE GENOMIC DNA]</scope>
    <source>
        <strain evidence="10 11">PHI-1</strain>
    </source>
</reference>
<feature type="domain" description="ML-like" evidence="9">
    <location>
        <begin position="70"/>
        <end position="253"/>
    </location>
</feature>
<evidence type="ECO:0000256" key="4">
    <source>
        <dbReference type="ARBA" id="ARBA00022729"/>
    </source>
</evidence>
<keyword evidence="3 8" id="KW-0812">Transmembrane</keyword>
<dbReference type="GO" id="GO:0016020">
    <property type="term" value="C:membrane"/>
    <property type="evidence" value="ECO:0007669"/>
    <property type="project" value="UniProtKB-SubCell"/>
</dbReference>
<evidence type="ECO:0000256" key="7">
    <source>
        <dbReference type="SAM" id="MobiDB-lite"/>
    </source>
</evidence>
<dbReference type="SMART" id="SM01320">
    <property type="entry name" value="TRP_N"/>
    <property type="match status" value="1"/>
</dbReference>
<feature type="transmembrane region" description="Helical" evidence="8">
    <location>
        <begin position="55"/>
        <end position="75"/>
    </location>
</feature>
<feature type="compositionally biased region" description="Low complexity" evidence="7">
    <location>
        <begin position="1058"/>
        <end position="1074"/>
    </location>
</feature>
<keyword evidence="6 8" id="KW-0472">Membrane</keyword>
<feature type="transmembrane region" description="Helical" evidence="8">
    <location>
        <begin position="611"/>
        <end position="632"/>
    </location>
</feature>
<dbReference type="STRING" id="40296.A0A0A2KS84"/>
<comment type="similarity">
    <text evidence="2">Belongs to the transient receptor potential (TRP) ion channel family.</text>
</comment>
<dbReference type="PhylomeDB" id="A0A0A2KS84"/>
<sequence length="1124" mass="122315">MPKVDMYNSAEIELDAYSTSRRNGSRWPRSSGLHILQGRPWRDTSKPRARPWSPVWWIALLCLVIYASPAAAVLLDFENCLSKTILESDPLQLQFVPTNVSVKFNLTNPLHPLAITVYGNVSGTVSRTASYPAPDSSLWTNPNWTDGKIQDVSSTNNKYSTLVTDLNVLSFTPFNNLSRFRDSVTQGTLPLGPVFNYNLSDLETLRAFTVEHDMLSTYRFGTIIPLLSVRSGDASALELACVSVSATPDLGAPLKNAIAYVPLVILILVGIATITAAMFSPWGTTDLFRWTSNYGRDEDVLRLVTPGFADCLQYIQFAVLTGSLSLDYPGFFQPAVSQGAWSTLMFNRSFVSTETGRDPVMDGLYAINGTYGLDRMNHLVGMASSQDIWPGMMIWVLIILACVTVLFQIAFALRWLYRELANNPDQDLRARNMPFTLGNLIRIVFNFLLLPIVSLSFFQLVIARQSTAYSVALAAVVLCILACFSIWVIRVILTTRPKSHLFDDLPTVLLHGPLYNTYCDDAAAFGIVPIVLNIARGIAIGALQPSGIAQVVMLAICEVVSILTLLAFRPFSGPTHMNLYHCLFSIVRFLTVILSVIFMPSLTVSDAARGWIGYLILVLHAMVLIFGFFLNAMQTLIEVLARLAGAGGTTRGGLTKVLGMRQLSRRTPRRDLTRQSMGSEAAMLGHGDDRISSQFDGSRPRSLSGSSGLLLNRATASDSRTSAVYDYPSSQGGTHSRAPSGGYPTPTSTAYQGAGFPSSPSSGTMMGTNPRDPYYRPPRPGRRTPPGSATLEKGKSPSRGFLKSRASRRAVKTEDDLGDGTMSGRATPVPAYLATPKDEMELDTPRKPKDYAVREVDFYYGVRGPPLSHSGTRKLKTGPADPTGPVSSATGWFRSLLQGKTKDNAKGFEVVRSARAPPPGLFPREGDYTDQYQDDTGTPSASHSRNVSTSIVPYQDSDNDQTPKRSSETRPPVLPPLNTSVGGGMELPSRTGSRRTQAPGEQDADATALGLPVVTETLSHNSDVGQHSEHSEHHLHPEGSTRLPFSGSSSPSRERGLSMTSTSRSRSNSSSQQMGAQAGRPSSMGYVPQHRAHDHIHEASPDQPSFTGSSAELVDEAALGRHER</sequence>
<proteinExistence type="inferred from homology"/>
<feature type="compositionally biased region" description="Polar residues" evidence="7">
    <location>
        <begin position="1016"/>
        <end position="1025"/>
    </location>
</feature>
<comment type="subcellular location">
    <subcellularLocation>
        <location evidence="1">Membrane</location>
        <topology evidence="1">Multi-pass membrane protein</topology>
    </subcellularLocation>
</comment>
<feature type="compositionally biased region" description="Polar residues" evidence="7">
    <location>
        <begin position="758"/>
        <end position="767"/>
    </location>
</feature>
<evidence type="ECO:0000256" key="1">
    <source>
        <dbReference type="ARBA" id="ARBA00004141"/>
    </source>
</evidence>
<feature type="transmembrane region" description="Helical" evidence="8">
    <location>
        <begin position="580"/>
        <end position="599"/>
    </location>
</feature>
<feature type="compositionally biased region" description="Polar residues" evidence="7">
    <location>
        <begin position="939"/>
        <end position="952"/>
    </location>
</feature>
<dbReference type="EMBL" id="JQGA01001117">
    <property type="protein sequence ID" value="KGO69818.1"/>
    <property type="molecule type" value="Genomic_DNA"/>
</dbReference>
<evidence type="ECO:0000259" key="9">
    <source>
        <dbReference type="SMART" id="SM01320"/>
    </source>
</evidence>
<keyword evidence="4" id="KW-0732">Signal</keyword>
<dbReference type="PANTHER" id="PTHR31145">
    <property type="entry name" value="INTEGRAL MEMBRANE PROTEIN (AFU_ORTHOLOGUE AFUA_7G01610)"/>
    <property type="match status" value="1"/>
</dbReference>
<feature type="transmembrane region" description="Helical" evidence="8">
    <location>
        <begin position="257"/>
        <end position="279"/>
    </location>
</feature>
<dbReference type="InterPro" id="IPR032800">
    <property type="entry name" value="TRP_N"/>
</dbReference>
<keyword evidence="5 8" id="KW-1133">Transmembrane helix</keyword>
<keyword evidence="11" id="KW-1185">Reference proteome</keyword>
<feature type="compositionally biased region" description="Polar residues" evidence="7">
    <location>
        <begin position="714"/>
        <end position="734"/>
    </location>
</feature>
<dbReference type="PANTHER" id="PTHR31145:SF6">
    <property type="entry name" value="INTEGRAL MEMBRANE PROTEIN (AFU_ORTHOLOGUE AFUA_7G01610)"/>
    <property type="match status" value="1"/>
</dbReference>
<feature type="region of interest" description="Disordered" evidence="7">
    <location>
        <begin position="862"/>
        <end position="891"/>
    </location>
</feature>
<dbReference type="GO" id="GO:0055085">
    <property type="term" value="P:transmembrane transport"/>
    <property type="evidence" value="ECO:0007669"/>
    <property type="project" value="TreeGrafter"/>
</dbReference>
<feature type="transmembrane region" description="Helical" evidence="8">
    <location>
        <begin position="392"/>
        <end position="416"/>
    </location>
</feature>
<feature type="compositionally biased region" description="Low complexity" evidence="7">
    <location>
        <begin position="929"/>
        <end position="938"/>
    </location>
</feature>
<evidence type="ECO:0000256" key="5">
    <source>
        <dbReference type="ARBA" id="ARBA00022989"/>
    </source>
</evidence>
<feature type="transmembrane region" description="Helical" evidence="8">
    <location>
        <begin position="437"/>
        <end position="462"/>
    </location>
</feature>
<name>A0A0A2KS84_PENIT</name>
<evidence type="ECO:0000313" key="10">
    <source>
        <dbReference type="EMBL" id="KGO69818.1"/>
    </source>
</evidence>
<dbReference type="Pfam" id="PF06011">
    <property type="entry name" value="TRP"/>
    <property type="match status" value="1"/>
</dbReference>
<dbReference type="InterPro" id="IPR010308">
    <property type="entry name" value="TRP_C"/>
</dbReference>
<dbReference type="HOGENOM" id="CLU_004278_0_0_1"/>
<dbReference type="Proteomes" id="UP000030104">
    <property type="component" value="Unassembled WGS sequence"/>
</dbReference>
<dbReference type="AlphaFoldDB" id="A0A0A2KS84"/>
<organism evidence="10 11">
    <name type="scientific">Penicillium italicum</name>
    <name type="common">Blue mold</name>
    <dbReference type="NCBI Taxonomy" id="40296"/>
    <lineage>
        <taxon>Eukaryota</taxon>
        <taxon>Fungi</taxon>
        <taxon>Dikarya</taxon>
        <taxon>Ascomycota</taxon>
        <taxon>Pezizomycotina</taxon>
        <taxon>Eurotiomycetes</taxon>
        <taxon>Eurotiomycetidae</taxon>
        <taxon>Eurotiales</taxon>
        <taxon>Aspergillaceae</taxon>
        <taxon>Penicillium</taxon>
    </lineage>
</organism>